<proteinExistence type="predicted"/>
<sequence>MSVRTDKLRAELADLDARITKAEELHQNAKVTFGRFEGSAATPLWDKLRREVDATLTHVRVLEAHWHRTKAALLEQLNTDKE</sequence>
<organism evidence="2">
    <name type="scientific">Pseudomonas phage Lepni01</name>
    <dbReference type="NCBI Taxonomy" id="3138536"/>
    <lineage>
        <taxon>Viruses</taxon>
    </lineage>
</organism>
<gene>
    <name evidence="2" type="ORF">Lepni01_00001</name>
</gene>
<protein>
    <submittedName>
        <fullName evidence="2">Uncharacterized protein</fullName>
    </submittedName>
</protein>
<reference evidence="2" key="1">
    <citation type="journal article" date="2024" name="J. Gen. Virol.">
        <title>Novel phages of Pseudomonas syringae unveil numerous potential auxiliary metabolic genes.</title>
        <authorList>
            <person name="Feltin C."/>
            <person name="Garneau J.R."/>
            <person name="Morris C.E."/>
            <person name="Berard A."/>
            <person name="Torres-Barcelo C."/>
        </authorList>
    </citation>
    <scope>NUCLEOTIDE SEQUENCE</scope>
</reference>
<keyword evidence="1" id="KW-0175">Coiled coil</keyword>
<evidence type="ECO:0000256" key="1">
    <source>
        <dbReference type="SAM" id="Coils"/>
    </source>
</evidence>
<name>A0AAU6W2V8_9VIRU</name>
<dbReference type="EMBL" id="PP179331">
    <property type="protein sequence ID" value="XAI71001.1"/>
    <property type="molecule type" value="Genomic_DNA"/>
</dbReference>
<accession>A0AAU6W2V8</accession>
<evidence type="ECO:0000313" key="2">
    <source>
        <dbReference type="EMBL" id="XAI71001.1"/>
    </source>
</evidence>
<feature type="coiled-coil region" evidence="1">
    <location>
        <begin position="5"/>
        <end position="32"/>
    </location>
</feature>